<evidence type="ECO:0000256" key="4">
    <source>
        <dbReference type="ARBA" id="ARBA00023293"/>
    </source>
</evidence>
<reference evidence="6" key="1">
    <citation type="submission" date="2017-02" db="UniProtKB">
        <authorList>
            <consortium name="WormBaseParasite"/>
        </authorList>
    </citation>
    <scope>IDENTIFICATION</scope>
</reference>
<proteinExistence type="predicted"/>
<dbReference type="InterPro" id="IPR011009">
    <property type="entry name" value="Kinase-like_dom_sf"/>
</dbReference>
<dbReference type="AlphaFoldDB" id="A0A0R3XCB4"/>
<accession>A0A0R3XCB4</accession>
<dbReference type="PANTHER" id="PTHR11920:SF335">
    <property type="entry name" value="GUANYLATE CYCLASE"/>
    <property type="match status" value="1"/>
</dbReference>
<organism evidence="6">
    <name type="scientific">Hydatigena taeniaeformis</name>
    <name type="common">Feline tapeworm</name>
    <name type="synonym">Taenia taeniaeformis</name>
    <dbReference type="NCBI Taxonomy" id="6205"/>
    <lineage>
        <taxon>Eukaryota</taxon>
        <taxon>Metazoa</taxon>
        <taxon>Spiralia</taxon>
        <taxon>Lophotrochozoa</taxon>
        <taxon>Platyhelminthes</taxon>
        <taxon>Cestoda</taxon>
        <taxon>Eucestoda</taxon>
        <taxon>Cyclophyllidea</taxon>
        <taxon>Taeniidae</taxon>
        <taxon>Hydatigera</taxon>
    </lineage>
</organism>
<keyword evidence="2" id="KW-0547">Nucleotide-binding</keyword>
<dbReference type="WBParaSite" id="TTAC_0001119101-mRNA-1">
    <property type="protein sequence ID" value="TTAC_0001119101-mRNA-1"/>
    <property type="gene ID" value="TTAC_0001119101"/>
</dbReference>
<evidence type="ECO:0000259" key="5">
    <source>
        <dbReference type="PROSITE" id="PS50011"/>
    </source>
</evidence>
<dbReference type="GO" id="GO:0005524">
    <property type="term" value="F:ATP binding"/>
    <property type="evidence" value="ECO:0007669"/>
    <property type="project" value="InterPro"/>
</dbReference>
<dbReference type="InterPro" id="IPR000719">
    <property type="entry name" value="Prot_kinase_dom"/>
</dbReference>
<dbReference type="GO" id="GO:0004016">
    <property type="term" value="F:adenylate cyclase activity"/>
    <property type="evidence" value="ECO:0007669"/>
    <property type="project" value="TreeGrafter"/>
</dbReference>
<dbReference type="PROSITE" id="PS50011">
    <property type="entry name" value="PROTEIN_KINASE_DOM"/>
    <property type="match status" value="1"/>
</dbReference>
<dbReference type="EC" id="4.6.1.2" evidence="1"/>
<evidence type="ECO:0000313" key="6">
    <source>
        <dbReference type="WBParaSite" id="TTAC_0001119101-mRNA-1"/>
    </source>
</evidence>
<dbReference type="InterPro" id="IPR050401">
    <property type="entry name" value="Cyclic_nucleotide_synthase"/>
</dbReference>
<keyword evidence="4" id="KW-0141">cGMP biosynthesis</keyword>
<feature type="domain" description="Protein kinase" evidence="5">
    <location>
        <begin position="1"/>
        <end position="115"/>
    </location>
</feature>
<keyword evidence="3" id="KW-0456">Lyase</keyword>
<dbReference type="GO" id="GO:0004672">
    <property type="term" value="F:protein kinase activity"/>
    <property type="evidence" value="ECO:0007669"/>
    <property type="project" value="InterPro"/>
</dbReference>
<evidence type="ECO:0000256" key="3">
    <source>
        <dbReference type="ARBA" id="ARBA00023239"/>
    </source>
</evidence>
<dbReference type="SUPFAM" id="SSF56112">
    <property type="entry name" value="Protein kinase-like (PK-like)"/>
    <property type="match status" value="1"/>
</dbReference>
<protein>
    <recommendedName>
        <fullName evidence="1">guanylate cyclase</fullName>
        <ecNumber evidence="1">4.6.1.2</ecNumber>
    </recommendedName>
</protein>
<dbReference type="STRING" id="6205.A0A0R3XCB4"/>
<dbReference type="InterPro" id="IPR001245">
    <property type="entry name" value="Ser-Thr/Tyr_kinase_cat_dom"/>
</dbReference>
<dbReference type="PANTHER" id="PTHR11920">
    <property type="entry name" value="GUANYLYL CYCLASE"/>
    <property type="match status" value="1"/>
</dbReference>
<sequence>LWTAPELLRQYPNQGDLRGTYKGDIYSFAIVSQEIIYRKGVFYRPDIFEPEVIIIQRVKSSPPFRPLMEVSEEAGRTADLVGLIQSAWAEEPSLRPDFTTIKLSMRKFNESVTFFSLFSHRLHYLIGLNNSGFS</sequence>
<evidence type="ECO:0000256" key="1">
    <source>
        <dbReference type="ARBA" id="ARBA00012202"/>
    </source>
</evidence>
<dbReference type="GO" id="GO:0007168">
    <property type="term" value="P:receptor guanylyl cyclase signaling pathway"/>
    <property type="evidence" value="ECO:0007669"/>
    <property type="project" value="TreeGrafter"/>
</dbReference>
<name>A0A0R3XCB4_HYDTA</name>
<evidence type="ECO:0000256" key="2">
    <source>
        <dbReference type="ARBA" id="ARBA00022741"/>
    </source>
</evidence>
<dbReference type="GO" id="GO:0004383">
    <property type="term" value="F:guanylate cyclase activity"/>
    <property type="evidence" value="ECO:0007669"/>
    <property type="project" value="UniProtKB-EC"/>
</dbReference>
<dbReference type="GO" id="GO:0005886">
    <property type="term" value="C:plasma membrane"/>
    <property type="evidence" value="ECO:0007669"/>
    <property type="project" value="TreeGrafter"/>
</dbReference>
<dbReference type="GO" id="GO:0001653">
    <property type="term" value="F:peptide receptor activity"/>
    <property type="evidence" value="ECO:0007669"/>
    <property type="project" value="TreeGrafter"/>
</dbReference>
<dbReference type="Gene3D" id="1.10.510.10">
    <property type="entry name" value="Transferase(Phosphotransferase) domain 1"/>
    <property type="match status" value="1"/>
</dbReference>
<dbReference type="Pfam" id="PF07714">
    <property type="entry name" value="PK_Tyr_Ser-Thr"/>
    <property type="match status" value="1"/>
</dbReference>